<dbReference type="PANTHER" id="PTHR30627:SF24">
    <property type="entry name" value="PENICILLIN-BINDING PROTEIN 4B"/>
    <property type="match status" value="1"/>
</dbReference>
<dbReference type="GeneID" id="93164538"/>
<dbReference type="Gene3D" id="3.90.1310.10">
    <property type="entry name" value="Penicillin-binding protein 2a (Domain 2)"/>
    <property type="match status" value="1"/>
</dbReference>
<protein>
    <submittedName>
        <fullName evidence="4">Uncharacterized protein</fullName>
    </submittedName>
</protein>
<dbReference type="EMBL" id="ADLK01000011">
    <property type="protein sequence ID" value="KMW22224.1"/>
    <property type="molecule type" value="Genomic_DNA"/>
</dbReference>
<evidence type="ECO:0000313" key="5">
    <source>
        <dbReference type="Proteomes" id="UP000037392"/>
    </source>
</evidence>
<dbReference type="OrthoDB" id="9804124at2"/>
<dbReference type="InterPro" id="IPR012338">
    <property type="entry name" value="Beta-lactam/transpept-like"/>
</dbReference>
<proteinExistence type="predicted"/>
<sequence length="477" mass="51551">MAKKANPNPRANKNILGVTYLMVAVFLGLAVYLGYFLQVRSEDVINNSYNARLDSFSDRIVRGKILAADGTVLAQTQVDGEGNETRVYDFGSVFDHVVGYSTKGKTGIEAMANFYLLTSHVNLVEQVANELAGHKNLGDNVYTTLDAQLQQAAYAALGDRKGVVIAMEPDTGKVLAMVSKPGYDPNTLLQDWDVLTSGENREGQLLNRAAQGLYPPGSTFKIVTALEYMREHPDNYRDYQFDCRGVYENGDYRIKCYHSTAHGHQDFTLAFANSCNGAFSSLGLDLNLGKFRETAKSLLFDSPLPVAGMPYKQSSFQMGPGADTWEILQTSIGQGTTQITPLHNAMITASIANGGTLMKPYFLSSVESAGGEEIKRFMPSAYGSLMTAGEAAGLTELMRAVVTEGTGSGVRTDAYTVAAKTGSAEFETGKETHAWFTGFAPAESPRLVVTVLVEEGGSGGRAAAPIARQLFDIYMSR</sequence>
<dbReference type="Gene3D" id="3.40.710.10">
    <property type="entry name" value="DD-peptidase/beta-lactamase superfamily"/>
    <property type="match status" value="1"/>
</dbReference>
<dbReference type="GO" id="GO:0008658">
    <property type="term" value="F:penicillin binding"/>
    <property type="evidence" value="ECO:0007669"/>
    <property type="project" value="InterPro"/>
</dbReference>
<dbReference type="RefSeq" id="WP_007863253.1">
    <property type="nucleotide sequence ID" value="NZ_KQ235876.1"/>
</dbReference>
<feature type="transmembrane region" description="Helical" evidence="1">
    <location>
        <begin position="15"/>
        <end position="37"/>
    </location>
</feature>
<dbReference type="Proteomes" id="UP000037392">
    <property type="component" value="Unassembled WGS sequence"/>
</dbReference>
<accession>A0A0J9CCM8</accession>
<dbReference type="InterPro" id="IPR054120">
    <property type="entry name" value="PBPA_dimer"/>
</dbReference>
<gene>
    <name evidence="4" type="ORF">HMPREF9470_01453</name>
</gene>
<dbReference type="SUPFAM" id="SSF56601">
    <property type="entry name" value="beta-lactamase/transpeptidase-like"/>
    <property type="match status" value="1"/>
</dbReference>
<feature type="domain" description="Penicillin binding protein A dimerisation" evidence="3">
    <location>
        <begin position="62"/>
        <end position="141"/>
    </location>
</feature>
<evidence type="ECO:0000259" key="2">
    <source>
        <dbReference type="Pfam" id="PF00905"/>
    </source>
</evidence>
<dbReference type="GO" id="GO:0005886">
    <property type="term" value="C:plasma membrane"/>
    <property type="evidence" value="ECO:0007669"/>
    <property type="project" value="TreeGrafter"/>
</dbReference>
<dbReference type="PANTHER" id="PTHR30627">
    <property type="entry name" value="PEPTIDOGLYCAN D,D-TRANSPEPTIDASE"/>
    <property type="match status" value="1"/>
</dbReference>
<dbReference type="PATRIC" id="fig|742734.4.peg.1553"/>
<dbReference type="GO" id="GO:0071972">
    <property type="term" value="F:peptidoglycan L,D-transpeptidase activity"/>
    <property type="evidence" value="ECO:0007669"/>
    <property type="project" value="TreeGrafter"/>
</dbReference>
<dbReference type="InterPro" id="IPR050515">
    <property type="entry name" value="Beta-lactam/transpept"/>
</dbReference>
<keyword evidence="1" id="KW-0472">Membrane</keyword>
<evidence type="ECO:0000259" key="3">
    <source>
        <dbReference type="Pfam" id="PF21922"/>
    </source>
</evidence>
<feature type="domain" description="Penicillin-binding protein transpeptidase" evidence="2">
    <location>
        <begin position="162"/>
        <end position="471"/>
    </location>
</feature>
<dbReference type="Pfam" id="PF00905">
    <property type="entry name" value="Transpeptidase"/>
    <property type="match status" value="1"/>
</dbReference>
<evidence type="ECO:0000313" key="4">
    <source>
        <dbReference type="EMBL" id="KMW22224.1"/>
    </source>
</evidence>
<keyword evidence="1" id="KW-1133">Transmembrane helix</keyword>
<comment type="caution">
    <text evidence="4">The sequence shown here is derived from an EMBL/GenBank/DDBJ whole genome shotgun (WGS) entry which is preliminary data.</text>
</comment>
<reference evidence="4 5" key="1">
    <citation type="submission" date="2011-04" db="EMBL/GenBank/DDBJ databases">
        <title>The Genome Sequence of Clostridium citroniae WAL-19142.</title>
        <authorList>
            <consortium name="The Broad Institute Genome Sequencing Platform"/>
            <person name="Earl A."/>
            <person name="Ward D."/>
            <person name="Feldgarden M."/>
            <person name="Gevers D."/>
            <person name="Warren Y.A."/>
            <person name="Tyrrell K.L."/>
            <person name="Citron D.M."/>
            <person name="Goldstein E.J."/>
            <person name="Daigneault M."/>
            <person name="Allen-Vercoe E."/>
            <person name="Young S.K."/>
            <person name="Zeng Q."/>
            <person name="Gargeya S."/>
            <person name="Fitzgerald M."/>
            <person name="Haas B."/>
            <person name="Abouelleil A."/>
            <person name="Alvarado L."/>
            <person name="Arachchi H.M."/>
            <person name="Berlin A."/>
            <person name="Brown A."/>
            <person name="Chapman S.B."/>
            <person name="Chen Z."/>
            <person name="Dunbar C."/>
            <person name="Freedman E."/>
            <person name="Gearin G."/>
            <person name="Gellesch M."/>
            <person name="Goldberg J."/>
            <person name="Griggs A."/>
            <person name="Gujja S."/>
            <person name="Heilman E.R."/>
            <person name="Heiman D."/>
            <person name="Howarth C."/>
            <person name="Larson L."/>
            <person name="Lui A."/>
            <person name="MacDonald P.J."/>
            <person name="Mehta T."/>
            <person name="Montmayeur A."/>
            <person name="Murphy C."/>
            <person name="Neiman D."/>
            <person name="Pearson M."/>
            <person name="Priest M."/>
            <person name="Roberts A."/>
            <person name="Saif S."/>
            <person name="Shea T."/>
            <person name="Shenoy N."/>
            <person name="Sisk P."/>
            <person name="Stolte C."/>
            <person name="Sykes S."/>
            <person name="White J."/>
            <person name="Yandava C."/>
            <person name="Wortman J."/>
            <person name="Nusbaum C."/>
            <person name="Birren B."/>
        </authorList>
    </citation>
    <scope>NUCLEOTIDE SEQUENCE [LARGE SCALE GENOMIC DNA]</scope>
    <source>
        <strain evidence="4 5">WAL-19142</strain>
    </source>
</reference>
<dbReference type="GO" id="GO:0071555">
    <property type="term" value="P:cell wall organization"/>
    <property type="evidence" value="ECO:0007669"/>
    <property type="project" value="TreeGrafter"/>
</dbReference>
<organism evidence="4 5">
    <name type="scientific">[Clostridium] citroniae WAL-19142</name>
    <dbReference type="NCBI Taxonomy" id="742734"/>
    <lineage>
        <taxon>Bacteria</taxon>
        <taxon>Bacillati</taxon>
        <taxon>Bacillota</taxon>
        <taxon>Clostridia</taxon>
        <taxon>Lachnospirales</taxon>
        <taxon>Lachnospiraceae</taxon>
        <taxon>Enterocloster</taxon>
    </lineage>
</organism>
<dbReference type="Pfam" id="PF21922">
    <property type="entry name" value="PBP_dimer_2"/>
    <property type="match status" value="1"/>
</dbReference>
<name>A0A0J9CCM8_9FIRM</name>
<dbReference type="AlphaFoldDB" id="A0A0J9CCM8"/>
<keyword evidence="1" id="KW-0812">Transmembrane</keyword>
<evidence type="ECO:0000256" key="1">
    <source>
        <dbReference type="SAM" id="Phobius"/>
    </source>
</evidence>
<dbReference type="InterPro" id="IPR001460">
    <property type="entry name" value="PCN-bd_Tpept"/>
</dbReference>